<comment type="caution">
    <text evidence="3">The sequence shown here is derived from an EMBL/GenBank/DDBJ whole genome shotgun (WGS) entry which is preliminary data.</text>
</comment>
<reference evidence="3 4" key="1">
    <citation type="journal article" date="2014" name="BMC Genomics">
        <title>Comparison of environmental and isolate Sulfobacillus genomes reveals diverse carbon, sulfur, nitrogen, and hydrogen metabolisms.</title>
        <authorList>
            <person name="Justice N.B."/>
            <person name="Norman A."/>
            <person name="Brown C.T."/>
            <person name="Singh A."/>
            <person name="Thomas B.C."/>
            <person name="Banfield J.F."/>
        </authorList>
    </citation>
    <scope>NUCLEOTIDE SEQUENCE [LARGE SCALE GENOMIC DNA]</scope>
    <source>
        <strain evidence="3">AMDSBA1</strain>
    </source>
</reference>
<dbReference type="GO" id="GO:0016998">
    <property type="term" value="P:cell wall macromolecule catabolic process"/>
    <property type="evidence" value="ECO:0007669"/>
    <property type="project" value="InterPro"/>
</dbReference>
<dbReference type="SUPFAM" id="SSF51445">
    <property type="entry name" value="(Trans)glycosidases"/>
    <property type="match status" value="1"/>
</dbReference>
<comment type="similarity">
    <text evidence="1">Belongs to the glycosyl hydrolase 25 family.</text>
</comment>
<sequence>MAWSCGNTSNVKGVDISSDQGTAPGTTNWWQTIRSQNGVQFGIIKATEGISYVNPYAQSAWTACNAVKKSHQLVVHRFMALCDGWRVLLSPLHFW</sequence>
<accession>A0A2T2WP44</accession>
<dbReference type="InterPro" id="IPR017853">
    <property type="entry name" value="GH"/>
</dbReference>
<proteinExistence type="inferred from homology"/>
<dbReference type="GO" id="GO:0009253">
    <property type="term" value="P:peptidoglycan catabolic process"/>
    <property type="evidence" value="ECO:0007669"/>
    <property type="project" value="InterPro"/>
</dbReference>
<protein>
    <submittedName>
        <fullName evidence="3">Uncharacterized protein</fullName>
    </submittedName>
</protein>
<evidence type="ECO:0000256" key="2">
    <source>
        <dbReference type="SAM" id="MobiDB-lite"/>
    </source>
</evidence>
<feature type="region of interest" description="Disordered" evidence="2">
    <location>
        <begin position="1"/>
        <end position="22"/>
    </location>
</feature>
<dbReference type="EMBL" id="PXYT01000088">
    <property type="protein sequence ID" value="PSR23994.1"/>
    <property type="molecule type" value="Genomic_DNA"/>
</dbReference>
<dbReference type="Gene3D" id="3.20.20.80">
    <property type="entry name" value="Glycosidases"/>
    <property type="match status" value="1"/>
</dbReference>
<gene>
    <name evidence="3" type="ORF">C7B43_19680</name>
</gene>
<dbReference type="AlphaFoldDB" id="A0A2T2WP44"/>
<dbReference type="Pfam" id="PF01183">
    <property type="entry name" value="Glyco_hydro_25"/>
    <property type="match status" value="1"/>
</dbReference>
<evidence type="ECO:0000313" key="3">
    <source>
        <dbReference type="EMBL" id="PSR23994.1"/>
    </source>
</evidence>
<dbReference type="Proteomes" id="UP000242699">
    <property type="component" value="Unassembled WGS sequence"/>
</dbReference>
<organism evidence="3 4">
    <name type="scientific">Sulfobacillus benefaciens</name>
    <dbReference type="NCBI Taxonomy" id="453960"/>
    <lineage>
        <taxon>Bacteria</taxon>
        <taxon>Bacillati</taxon>
        <taxon>Bacillota</taxon>
        <taxon>Clostridia</taxon>
        <taxon>Eubacteriales</taxon>
        <taxon>Clostridiales Family XVII. Incertae Sedis</taxon>
        <taxon>Sulfobacillus</taxon>
    </lineage>
</organism>
<evidence type="ECO:0000313" key="4">
    <source>
        <dbReference type="Proteomes" id="UP000242699"/>
    </source>
</evidence>
<dbReference type="InterPro" id="IPR002053">
    <property type="entry name" value="Glyco_hydro_25"/>
</dbReference>
<dbReference type="GO" id="GO:0003796">
    <property type="term" value="F:lysozyme activity"/>
    <property type="evidence" value="ECO:0007669"/>
    <property type="project" value="InterPro"/>
</dbReference>
<evidence type="ECO:0000256" key="1">
    <source>
        <dbReference type="ARBA" id="ARBA00010646"/>
    </source>
</evidence>
<name>A0A2T2WP44_9FIRM</name>